<keyword evidence="1" id="KW-0472">Membrane</keyword>
<keyword evidence="3" id="KW-1185">Reference proteome</keyword>
<gene>
    <name evidence="2" type="ORF">GcLGCM259_0836</name>
</gene>
<proteinExistence type="predicted"/>
<protein>
    <recommendedName>
        <fullName evidence="4">DUF4190 domain-containing protein</fullName>
    </recommendedName>
</protein>
<feature type="transmembrane region" description="Helical" evidence="1">
    <location>
        <begin position="81"/>
        <end position="102"/>
    </location>
</feature>
<feature type="transmembrane region" description="Helical" evidence="1">
    <location>
        <begin position="29"/>
        <end position="61"/>
    </location>
</feature>
<reference evidence="2 3" key="1">
    <citation type="submission" date="2018-12" db="EMBL/GenBank/DDBJ databases">
        <title>Complete Genome Sequence of Glutamicibacter creatinolyticus strain LGCM259,isolated from an abscess of a 12-year-old mare in Italy.</title>
        <authorList>
            <person name="Santos R.G."/>
            <person name="Silva A.L."/>
            <person name="Seyffert N."/>
            <person name="Castro T.L.P."/>
            <person name="Attili A.R."/>
            <person name="Rifici C."/>
            <person name="Mazzullo G."/>
            <person name="Brenig B."/>
            <person name="Venanzi F."/>
            <person name="Azevedo V."/>
        </authorList>
    </citation>
    <scope>NUCLEOTIDE SEQUENCE [LARGE SCALE GENOMIC DNA]</scope>
    <source>
        <strain evidence="2 3">LGCM 259</strain>
    </source>
</reference>
<accession>A0A5B7WRT7</accession>
<name>A0A5B7WRT7_9MICC</name>
<organism evidence="2 3">
    <name type="scientific">Glutamicibacter creatinolyticus</name>
    <dbReference type="NCBI Taxonomy" id="162496"/>
    <lineage>
        <taxon>Bacteria</taxon>
        <taxon>Bacillati</taxon>
        <taxon>Actinomycetota</taxon>
        <taxon>Actinomycetes</taxon>
        <taxon>Micrococcales</taxon>
        <taxon>Micrococcaceae</taxon>
        <taxon>Glutamicibacter</taxon>
    </lineage>
</organism>
<dbReference type="Proteomes" id="UP000307000">
    <property type="component" value="Chromosome"/>
</dbReference>
<evidence type="ECO:0000256" key="1">
    <source>
        <dbReference type="SAM" id="Phobius"/>
    </source>
</evidence>
<keyword evidence="1" id="KW-0812">Transmembrane</keyword>
<evidence type="ECO:0000313" key="2">
    <source>
        <dbReference type="EMBL" id="QCY46592.1"/>
    </source>
</evidence>
<dbReference type="KEGG" id="gcr:GcLGCM259_0836"/>
<evidence type="ECO:0008006" key="4">
    <source>
        <dbReference type="Google" id="ProtNLM"/>
    </source>
</evidence>
<dbReference type="EMBL" id="CP034412">
    <property type="protein sequence ID" value="QCY46592.1"/>
    <property type="molecule type" value="Genomic_DNA"/>
</dbReference>
<sequence length="107" mass="11560">MTMTVEVNAMSAVQTTESIRSQPLNKISVFAFVIALLSVFALWFFDLATVAIFAVGAGHVALHQLKTTPGRGALLARSALFIGYTVAAISLFSFLMMLPVIIQRLTL</sequence>
<evidence type="ECO:0000313" key="3">
    <source>
        <dbReference type="Proteomes" id="UP000307000"/>
    </source>
</evidence>
<dbReference type="AlphaFoldDB" id="A0A5B7WRT7"/>
<keyword evidence="1" id="KW-1133">Transmembrane helix</keyword>